<dbReference type="SUPFAM" id="SSF53720">
    <property type="entry name" value="ALDH-like"/>
    <property type="match status" value="1"/>
</dbReference>
<dbReference type="OrthoDB" id="9762913at2"/>
<proteinExistence type="inferred from homology"/>
<evidence type="ECO:0000256" key="2">
    <source>
        <dbReference type="ARBA" id="ARBA00023002"/>
    </source>
</evidence>
<dbReference type="FunFam" id="3.40.309.10:FF:000004">
    <property type="entry name" value="Succinate-semialdehyde dehydrogenase I"/>
    <property type="match status" value="1"/>
</dbReference>
<dbReference type="Proteomes" id="UP000295310">
    <property type="component" value="Unassembled WGS sequence"/>
</dbReference>
<sequence>MSNVIEQVHTQLFIDGQWVEGDSKETKEVINPATGEVIAKVAQAGEAETKRAIEAAEKAFPAWRDMELKDRVELLNKVADLLEENADYIAEVMTIEQGKPFKESQVESVGGADLFRWNAEESRRLYGELIPAPNDHKFEIVYQPIGVVGAITPWNFPAGMVTRKLAPALAAGNTIVLKPSGDTPLTALAIFEQFEAAGLPTGVVNLVMGSSEVIGKTMTDSDTVRKLTFTGSTPIGKELYKQSADTLKKISLELGGHAPFIVHSDADIDAAVEGLTSAKFRNNGQVCVSPNRIFVHESIKDTFTERLVEKVKTLKVGNGMDESSDIGPLIREDAIDKIQEQLDDATSKGAKILLGGERLTEGDYAKGTFYAPTVLDGVDRSMDIFYKETFGPVVPLISYKELDEVIEMANDTEFGLASYAFASSAKVIQEISRRLEYGIVGINATAISQPETPFGGVKHSGFGRENSHLGIKEYVIEKFVNTRFI</sequence>
<evidence type="ECO:0000256" key="1">
    <source>
        <dbReference type="ARBA" id="ARBA00009986"/>
    </source>
</evidence>
<dbReference type="InterPro" id="IPR050740">
    <property type="entry name" value="Aldehyde_DH_Superfamily"/>
</dbReference>
<dbReference type="InterPro" id="IPR015590">
    <property type="entry name" value="Aldehyde_DH_dom"/>
</dbReference>
<dbReference type="InterPro" id="IPR016161">
    <property type="entry name" value="Ald_DH/histidinol_DH"/>
</dbReference>
<dbReference type="PANTHER" id="PTHR43353:SF5">
    <property type="entry name" value="SUCCINATE-SEMIALDEHYDE DEHYDROGENASE, MITOCHONDRIAL"/>
    <property type="match status" value="1"/>
</dbReference>
<organism evidence="4 5">
    <name type="scientific">Macrococcus brunensis</name>
    <dbReference type="NCBI Taxonomy" id="198483"/>
    <lineage>
        <taxon>Bacteria</taxon>
        <taxon>Bacillati</taxon>
        <taxon>Bacillota</taxon>
        <taxon>Bacilli</taxon>
        <taxon>Bacillales</taxon>
        <taxon>Staphylococcaceae</taxon>
        <taxon>Macrococcus</taxon>
    </lineage>
</organism>
<dbReference type="PANTHER" id="PTHR43353">
    <property type="entry name" value="SUCCINATE-SEMIALDEHYDE DEHYDROGENASE, MITOCHONDRIAL"/>
    <property type="match status" value="1"/>
</dbReference>
<gene>
    <name evidence="4" type="ORF">ERX27_03135</name>
</gene>
<dbReference type="EMBL" id="SCWA01000004">
    <property type="protein sequence ID" value="TDL98442.1"/>
    <property type="molecule type" value="Genomic_DNA"/>
</dbReference>
<accession>A0A4R6BF60</accession>
<dbReference type="Gene3D" id="3.40.605.10">
    <property type="entry name" value="Aldehyde Dehydrogenase, Chain A, domain 1"/>
    <property type="match status" value="1"/>
</dbReference>
<dbReference type="AlphaFoldDB" id="A0A4R6BF60"/>
<dbReference type="RefSeq" id="WP_133431383.1">
    <property type="nucleotide sequence ID" value="NZ_SCWA01000004.1"/>
</dbReference>
<dbReference type="FunFam" id="3.40.605.10:FF:000005">
    <property type="entry name" value="Succinate-semialdehyde dehydrogenase I"/>
    <property type="match status" value="1"/>
</dbReference>
<keyword evidence="5" id="KW-1185">Reference proteome</keyword>
<dbReference type="Pfam" id="PF00171">
    <property type="entry name" value="Aldedh"/>
    <property type="match status" value="1"/>
</dbReference>
<dbReference type="InterPro" id="IPR016162">
    <property type="entry name" value="Ald_DH_N"/>
</dbReference>
<comment type="similarity">
    <text evidence="1">Belongs to the aldehyde dehydrogenase family.</text>
</comment>
<reference evidence="4 5" key="1">
    <citation type="submission" date="2019-01" db="EMBL/GenBank/DDBJ databases">
        <title>Draft genome sequences of the type strains of six Macrococcus species.</title>
        <authorList>
            <person name="Mazhar S."/>
            <person name="Altermann E."/>
            <person name="Hill C."/>
            <person name="Mcauliffe O."/>
        </authorList>
    </citation>
    <scope>NUCLEOTIDE SEQUENCE [LARGE SCALE GENOMIC DNA]</scope>
    <source>
        <strain evidence="4 5">CCM4811</strain>
    </source>
</reference>
<dbReference type="CDD" id="cd07103">
    <property type="entry name" value="ALDH_F5_SSADH_GabD"/>
    <property type="match status" value="1"/>
</dbReference>
<dbReference type="GO" id="GO:0009450">
    <property type="term" value="P:gamma-aminobutyric acid catabolic process"/>
    <property type="evidence" value="ECO:0007669"/>
    <property type="project" value="TreeGrafter"/>
</dbReference>
<dbReference type="Gene3D" id="3.40.309.10">
    <property type="entry name" value="Aldehyde Dehydrogenase, Chain A, domain 2"/>
    <property type="match status" value="1"/>
</dbReference>
<evidence type="ECO:0000313" key="5">
    <source>
        <dbReference type="Proteomes" id="UP000295310"/>
    </source>
</evidence>
<name>A0A4R6BF60_9STAP</name>
<protein>
    <submittedName>
        <fullName evidence="4">NAD-dependent succinate-semialdehyde dehydrogenase</fullName>
    </submittedName>
</protein>
<feature type="domain" description="Aldehyde dehydrogenase" evidence="3">
    <location>
        <begin position="18"/>
        <end position="479"/>
    </location>
</feature>
<evidence type="ECO:0000259" key="3">
    <source>
        <dbReference type="Pfam" id="PF00171"/>
    </source>
</evidence>
<dbReference type="InterPro" id="IPR016163">
    <property type="entry name" value="Ald_DH_C"/>
</dbReference>
<keyword evidence="2" id="KW-0560">Oxidoreductase</keyword>
<comment type="caution">
    <text evidence="4">The sequence shown here is derived from an EMBL/GenBank/DDBJ whole genome shotgun (WGS) entry which is preliminary data.</text>
</comment>
<evidence type="ECO:0000313" key="4">
    <source>
        <dbReference type="EMBL" id="TDL98442.1"/>
    </source>
</evidence>
<dbReference type="GO" id="GO:0004777">
    <property type="term" value="F:succinate-semialdehyde dehydrogenase (NAD+) activity"/>
    <property type="evidence" value="ECO:0007669"/>
    <property type="project" value="TreeGrafter"/>
</dbReference>